<accession>A0A0F9FP83</accession>
<dbReference type="AlphaFoldDB" id="A0A0F9FP83"/>
<reference evidence="2" key="1">
    <citation type="journal article" date="2015" name="Nature">
        <title>Complex archaea that bridge the gap between prokaryotes and eukaryotes.</title>
        <authorList>
            <person name="Spang A."/>
            <person name="Saw J.H."/>
            <person name="Jorgensen S.L."/>
            <person name="Zaremba-Niedzwiedzka K."/>
            <person name="Martijn J."/>
            <person name="Lind A.E."/>
            <person name="van Eijk R."/>
            <person name="Schleper C."/>
            <person name="Guy L."/>
            <person name="Ettema T.J."/>
        </authorList>
    </citation>
    <scope>NUCLEOTIDE SEQUENCE</scope>
</reference>
<dbReference type="Gene3D" id="1.10.132.80">
    <property type="match status" value="1"/>
</dbReference>
<dbReference type="EMBL" id="LAZR01031752">
    <property type="protein sequence ID" value="KKL52832.1"/>
    <property type="molecule type" value="Genomic_DNA"/>
</dbReference>
<sequence>MIKKPTEPRKKPIKKKTGPKKETHVSPETEFKPGNQFWKARSSHGRNPKFSDKNVLWEACLEYFQWVDEHPLLEDKVFHTAGIITRTTVDHMRAMTIDGLCLFL</sequence>
<evidence type="ECO:0008006" key="3">
    <source>
        <dbReference type="Google" id="ProtNLM"/>
    </source>
</evidence>
<evidence type="ECO:0000256" key="1">
    <source>
        <dbReference type="SAM" id="MobiDB-lite"/>
    </source>
</evidence>
<feature type="compositionally biased region" description="Basic and acidic residues" evidence="1">
    <location>
        <begin position="1"/>
        <end position="10"/>
    </location>
</feature>
<name>A0A0F9FP83_9ZZZZ</name>
<proteinExistence type="predicted"/>
<evidence type="ECO:0000313" key="2">
    <source>
        <dbReference type="EMBL" id="KKL52832.1"/>
    </source>
</evidence>
<feature type="compositionally biased region" description="Basic and acidic residues" evidence="1">
    <location>
        <begin position="19"/>
        <end position="31"/>
    </location>
</feature>
<protein>
    <recommendedName>
        <fullName evidence="3">DNA packaging protein</fullName>
    </recommendedName>
</protein>
<feature type="region of interest" description="Disordered" evidence="1">
    <location>
        <begin position="1"/>
        <end position="50"/>
    </location>
</feature>
<organism evidence="2">
    <name type="scientific">marine sediment metagenome</name>
    <dbReference type="NCBI Taxonomy" id="412755"/>
    <lineage>
        <taxon>unclassified sequences</taxon>
        <taxon>metagenomes</taxon>
        <taxon>ecological metagenomes</taxon>
    </lineage>
</organism>
<gene>
    <name evidence="2" type="ORF">LCGC14_2281560</name>
</gene>
<feature type="non-terminal residue" evidence="2">
    <location>
        <position position="104"/>
    </location>
</feature>
<comment type="caution">
    <text evidence="2">The sequence shown here is derived from an EMBL/GenBank/DDBJ whole genome shotgun (WGS) entry which is preliminary data.</text>
</comment>